<evidence type="ECO:0000313" key="4">
    <source>
        <dbReference type="Proteomes" id="UP000001798"/>
    </source>
</evidence>
<dbReference type="RefSeq" id="XP_024551047.1">
    <property type="nucleotide sequence ID" value="XM_024695253.1"/>
</dbReference>
<protein>
    <recommendedName>
        <fullName evidence="2">F-box domain-containing protein</fullName>
    </recommendedName>
</protein>
<evidence type="ECO:0000313" key="3">
    <source>
        <dbReference type="EMBL" id="ATZ53806.1"/>
    </source>
</evidence>
<dbReference type="PROSITE" id="PS50181">
    <property type="entry name" value="FBOX"/>
    <property type="match status" value="1"/>
</dbReference>
<dbReference type="InterPro" id="IPR036047">
    <property type="entry name" value="F-box-like_dom_sf"/>
</dbReference>
<proteinExistence type="predicted"/>
<dbReference type="InterPro" id="IPR001810">
    <property type="entry name" value="F-box_dom"/>
</dbReference>
<dbReference type="Proteomes" id="UP000001798">
    <property type="component" value="Chromosome 9"/>
</dbReference>
<organism evidence="3 4">
    <name type="scientific">Botryotinia fuckeliana (strain B05.10)</name>
    <name type="common">Noble rot fungus</name>
    <name type="synonym">Botrytis cinerea</name>
    <dbReference type="NCBI Taxonomy" id="332648"/>
    <lineage>
        <taxon>Eukaryota</taxon>
        <taxon>Fungi</taxon>
        <taxon>Dikarya</taxon>
        <taxon>Ascomycota</taxon>
        <taxon>Pezizomycotina</taxon>
        <taxon>Leotiomycetes</taxon>
        <taxon>Helotiales</taxon>
        <taxon>Sclerotiniaceae</taxon>
        <taxon>Botrytis</taxon>
    </lineage>
</organism>
<evidence type="ECO:0000256" key="1">
    <source>
        <dbReference type="SAM" id="MobiDB-lite"/>
    </source>
</evidence>
<reference evidence="3 4" key="1">
    <citation type="journal article" date="2011" name="PLoS Genet.">
        <title>Genomic analysis of the necrotrophic fungal pathogens Sclerotinia sclerotiorum and Botrytis cinerea.</title>
        <authorList>
            <person name="Amselem J."/>
            <person name="Cuomo C.A."/>
            <person name="van Kan J.A."/>
            <person name="Viaud M."/>
            <person name="Benito E.P."/>
            <person name="Couloux A."/>
            <person name="Coutinho P.M."/>
            <person name="de Vries R.P."/>
            <person name="Dyer P.S."/>
            <person name="Fillinger S."/>
            <person name="Fournier E."/>
            <person name="Gout L."/>
            <person name="Hahn M."/>
            <person name="Kohn L."/>
            <person name="Lapalu N."/>
            <person name="Plummer K.M."/>
            <person name="Pradier J.M."/>
            <person name="Quevillon E."/>
            <person name="Sharon A."/>
            <person name="Simon A."/>
            <person name="ten Have A."/>
            <person name="Tudzynski B."/>
            <person name="Tudzynski P."/>
            <person name="Wincker P."/>
            <person name="Andrew M."/>
            <person name="Anthouard V."/>
            <person name="Beever R.E."/>
            <person name="Beffa R."/>
            <person name="Benoit I."/>
            <person name="Bouzid O."/>
            <person name="Brault B."/>
            <person name="Chen Z."/>
            <person name="Choquer M."/>
            <person name="Collemare J."/>
            <person name="Cotton P."/>
            <person name="Danchin E.G."/>
            <person name="Da Silva C."/>
            <person name="Gautier A."/>
            <person name="Giraud C."/>
            <person name="Giraud T."/>
            <person name="Gonzalez C."/>
            <person name="Grossetete S."/>
            <person name="Guldener U."/>
            <person name="Henrissat B."/>
            <person name="Howlett B.J."/>
            <person name="Kodira C."/>
            <person name="Kretschmer M."/>
            <person name="Lappartient A."/>
            <person name="Leroch M."/>
            <person name="Levis C."/>
            <person name="Mauceli E."/>
            <person name="Neuveglise C."/>
            <person name="Oeser B."/>
            <person name="Pearson M."/>
            <person name="Poulain J."/>
            <person name="Poussereau N."/>
            <person name="Quesneville H."/>
            <person name="Rascle C."/>
            <person name="Schumacher J."/>
            <person name="Segurens B."/>
            <person name="Sexton A."/>
            <person name="Silva E."/>
            <person name="Sirven C."/>
            <person name="Soanes D.M."/>
            <person name="Talbot N.J."/>
            <person name="Templeton M."/>
            <person name="Yandava C."/>
            <person name="Yarden O."/>
            <person name="Zeng Q."/>
            <person name="Rollins J.A."/>
            <person name="Lebrun M.H."/>
            <person name="Dickman M."/>
        </authorList>
    </citation>
    <scope>NUCLEOTIDE SEQUENCE [LARGE SCALE GENOMIC DNA]</scope>
    <source>
        <strain evidence="3 4">B05.10</strain>
    </source>
</reference>
<evidence type="ECO:0000259" key="2">
    <source>
        <dbReference type="PROSITE" id="PS50181"/>
    </source>
</evidence>
<dbReference type="AlphaFoldDB" id="A0A384JT82"/>
<keyword evidence="4" id="KW-1185">Reference proteome</keyword>
<name>A0A384JT82_BOTFB</name>
<reference evidence="3 4" key="3">
    <citation type="journal article" date="2017" name="Mol. Plant Pathol.">
        <title>A gapless genome sequence of the fungus Botrytis cinerea.</title>
        <authorList>
            <person name="Van Kan J.A."/>
            <person name="Stassen J.H."/>
            <person name="Mosbach A."/>
            <person name="Van Der Lee T.A."/>
            <person name="Faino L."/>
            <person name="Farmer A.D."/>
            <person name="Papasotiriou D.G."/>
            <person name="Zhou S."/>
            <person name="Seidl M.F."/>
            <person name="Cottam E."/>
            <person name="Edel D."/>
            <person name="Hahn M."/>
            <person name="Schwartz D.C."/>
            <person name="Dietrich R.A."/>
            <person name="Widdison S."/>
            <person name="Scalliet G."/>
        </authorList>
    </citation>
    <scope>NUCLEOTIDE SEQUENCE [LARGE SCALE GENOMIC DNA]</scope>
    <source>
        <strain evidence="3 4">B05.10</strain>
    </source>
</reference>
<sequence>MAYSENVCQICAVSFNLARCRTKYEPPEAAWGVSTSMYYARGTTTCYDLSEESGCEKKARYGPLTEHIAGPNCVFGGGYSGHRISVAQMKDMRLSRYIIKKPENISEEEDAPDYEKCSDYFITDQSITTQDHWQPGDLPRYRYGVNTFLAMNYEVVNEHGFPRGVPVHDSCWKIFERVSKLRLGRVDLQGFMALWHRSACSNCGFQSIKQESIINECKQQWWNHIPGSEYLAANPHDIPGFSLIVLDAYKHQNPYDKDMGAVWRRRQFKGDSLQPYVNSTDLFEKLPIELKQIILCELGSKDIANLRLVSRAFRQLPQQLFRDLLVKELPWFWEIDQIQQRKMEIFRKMLLERHGEDLAGLNERNDSEYVQFFKDCIAMKPPSFVWKRVYDQVKRLQKGNLGVRNRVRVWGLAERIVERIGRLRGMESAGKRHDLKGDEDNLQVEPTQDEVDSGAVNHGYECSECNHYQIERMEISSER</sequence>
<dbReference type="Pfam" id="PF00646">
    <property type="entry name" value="F-box"/>
    <property type="match status" value="1"/>
</dbReference>
<dbReference type="EMBL" id="CP009813">
    <property type="protein sequence ID" value="ATZ53806.1"/>
    <property type="molecule type" value="Genomic_DNA"/>
</dbReference>
<gene>
    <name evidence="3" type="ORF">BCIN_09g05790</name>
</gene>
<reference evidence="3 4" key="2">
    <citation type="journal article" date="2012" name="Eukaryot. Cell">
        <title>Genome update of Botrytis cinerea strains B05.10 and T4.</title>
        <authorList>
            <person name="Staats M."/>
            <person name="van Kan J.A."/>
        </authorList>
    </citation>
    <scope>NUCLEOTIDE SEQUENCE [LARGE SCALE GENOMIC DNA]</scope>
    <source>
        <strain evidence="3 4">B05.10</strain>
    </source>
</reference>
<dbReference type="GeneID" id="5432269"/>
<dbReference type="KEGG" id="bfu:BCIN_09g05790"/>
<dbReference type="SUPFAM" id="SSF81383">
    <property type="entry name" value="F-box domain"/>
    <property type="match status" value="1"/>
</dbReference>
<feature type="compositionally biased region" description="Basic and acidic residues" evidence="1">
    <location>
        <begin position="429"/>
        <end position="439"/>
    </location>
</feature>
<dbReference type="VEuPathDB" id="FungiDB:Bcin09g05790"/>
<dbReference type="OrthoDB" id="6612291at2759"/>
<feature type="region of interest" description="Disordered" evidence="1">
    <location>
        <begin position="429"/>
        <end position="456"/>
    </location>
</feature>
<feature type="domain" description="F-box" evidence="2">
    <location>
        <begin position="280"/>
        <end position="324"/>
    </location>
</feature>
<accession>A0A384JT82</accession>